<dbReference type="GO" id="GO:0016192">
    <property type="term" value="P:vesicle-mediated transport"/>
    <property type="evidence" value="ECO:0007669"/>
    <property type="project" value="TreeGrafter"/>
</dbReference>
<keyword evidence="14" id="KW-1185">Reference proteome</keyword>
<keyword evidence="7 11" id="KW-1133">Transmembrane helix</keyword>
<keyword evidence="6 11" id="KW-0812">Transmembrane</keyword>
<dbReference type="InterPro" id="IPR032816">
    <property type="entry name" value="VTT_dom"/>
</dbReference>
<feature type="region of interest" description="Disordered" evidence="10">
    <location>
        <begin position="456"/>
        <end position="485"/>
    </location>
</feature>
<feature type="compositionally biased region" description="Basic and acidic residues" evidence="10">
    <location>
        <begin position="464"/>
        <end position="476"/>
    </location>
</feature>
<protein>
    <recommendedName>
        <fullName evidence="4">Golgi apparatus membrane protein TVP38</fullName>
    </recommendedName>
    <alternativeName>
        <fullName evidence="5">Golgi apparatus membrane protein tvp38</fullName>
    </alternativeName>
</protein>
<feature type="compositionally biased region" description="Low complexity" evidence="10">
    <location>
        <begin position="103"/>
        <end position="131"/>
    </location>
</feature>
<evidence type="ECO:0000313" key="14">
    <source>
        <dbReference type="Proteomes" id="UP001163105"/>
    </source>
</evidence>
<dbReference type="AlphaFoldDB" id="A0AB34G489"/>
<feature type="compositionally biased region" description="Gly residues" evidence="10">
    <location>
        <begin position="93"/>
        <end position="102"/>
    </location>
</feature>
<feature type="transmembrane region" description="Helical" evidence="11">
    <location>
        <begin position="376"/>
        <end position="397"/>
    </location>
</feature>
<dbReference type="PANTHER" id="PTHR47549:SF1">
    <property type="entry name" value="GOLGI APPARATUS MEMBRANE PROTEIN TVP38"/>
    <property type="match status" value="1"/>
</dbReference>
<dbReference type="InterPro" id="IPR051076">
    <property type="entry name" value="Golgi_membrane_TVP38/TMEM64"/>
</dbReference>
<name>A0AB34G489_9HYPO</name>
<dbReference type="Pfam" id="PF09335">
    <property type="entry name" value="VTT_dom"/>
    <property type="match status" value="1"/>
</dbReference>
<keyword evidence="8" id="KW-0333">Golgi apparatus</keyword>
<evidence type="ECO:0000256" key="6">
    <source>
        <dbReference type="ARBA" id="ARBA00022692"/>
    </source>
</evidence>
<evidence type="ECO:0000256" key="11">
    <source>
        <dbReference type="SAM" id="Phobius"/>
    </source>
</evidence>
<organism evidence="13 14">
    <name type="scientific">Purpureocillium lavendulum</name>
    <dbReference type="NCBI Taxonomy" id="1247861"/>
    <lineage>
        <taxon>Eukaryota</taxon>
        <taxon>Fungi</taxon>
        <taxon>Dikarya</taxon>
        <taxon>Ascomycota</taxon>
        <taxon>Pezizomycotina</taxon>
        <taxon>Sordariomycetes</taxon>
        <taxon>Hypocreomycetidae</taxon>
        <taxon>Hypocreales</taxon>
        <taxon>Ophiocordycipitaceae</taxon>
        <taxon>Purpureocillium</taxon>
    </lineage>
</organism>
<feature type="transmembrane region" description="Helical" evidence="11">
    <location>
        <begin position="181"/>
        <end position="203"/>
    </location>
</feature>
<comment type="function">
    <text evidence="1">Golgi membrane protein involved in vesicular trafficking and spindle migration.</text>
</comment>
<comment type="similarity">
    <text evidence="3">Belongs to the TVP38/TMEM64 family.</text>
</comment>
<feature type="compositionally biased region" description="Basic and acidic residues" evidence="10">
    <location>
        <begin position="30"/>
        <end position="40"/>
    </location>
</feature>
<evidence type="ECO:0000313" key="13">
    <source>
        <dbReference type="EMBL" id="KAJ6446274.1"/>
    </source>
</evidence>
<dbReference type="GO" id="GO:0000139">
    <property type="term" value="C:Golgi membrane"/>
    <property type="evidence" value="ECO:0007669"/>
    <property type="project" value="UniProtKB-SubCell"/>
</dbReference>
<evidence type="ECO:0000256" key="8">
    <source>
        <dbReference type="ARBA" id="ARBA00023034"/>
    </source>
</evidence>
<accession>A0AB34G489</accession>
<comment type="caution">
    <text evidence="13">The sequence shown here is derived from an EMBL/GenBank/DDBJ whole genome shotgun (WGS) entry which is preliminary data.</text>
</comment>
<evidence type="ECO:0000256" key="1">
    <source>
        <dbReference type="ARBA" id="ARBA00002978"/>
    </source>
</evidence>
<proteinExistence type="inferred from homology"/>
<evidence type="ECO:0000256" key="10">
    <source>
        <dbReference type="SAM" id="MobiDB-lite"/>
    </source>
</evidence>
<evidence type="ECO:0000256" key="5">
    <source>
        <dbReference type="ARBA" id="ARBA00020673"/>
    </source>
</evidence>
<evidence type="ECO:0000256" key="7">
    <source>
        <dbReference type="ARBA" id="ARBA00022989"/>
    </source>
</evidence>
<reference evidence="13" key="1">
    <citation type="submission" date="2023-01" db="EMBL/GenBank/DDBJ databases">
        <title>The growth and conidiation of Purpureocillium lavendulum are regulated by nitrogen source and histone H3K14 acetylation.</title>
        <authorList>
            <person name="Tang P."/>
            <person name="Han J."/>
            <person name="Zhang C."/>
            <person name="Tang P."/>
            <person name="Qi F."/>
            <person name="Zhang K."/>
            <person name="Liang L."/>
        </authorList>
    </citation>
    <scope>NUCLEOTIDE SEQUENCE</scope>
    <source>
        <strain evidence="13">YMF1.00683</strain>
    </source>
</reference>
<dbReference type="EMBL" id="JAQHRD010000001">
    <property type="protein sequence ID" value="KAJ6446274.1"/>
    <property type="molecule type" value="Genomic_DNA"/>
</dbReference>
<dbReference type="PANTHER" id="PTHR47549">
    <property type="entry name" value="GOLGI APPARATUS MEMBRANE PROTEIN TVP38-RELATED"/>
    <property type="match status" value="1"/>
</dbReference>
<sequence>MDPLTGASHNVFSRVEPQSKARNDPPTCRDTCDGTTDIRRPAAQGACGAETPEREGHAAETTTWRRAARTEPRFRPSPSPLTTSLDGYAAANGGSGGDGGSRGQSRSPQPNSSSASSSARSSPAPTARWSRYGMASSRRLSDRSRRMRSSYHPRDLVRRGWKLYLSWSEQVVAAYMRLSPLYRALAALACVLGWVVLILVLVYSHRFFAWLAPYSKSWRARPGGWLLIFFLIFVTAFPPVIGYSTATTISGFIYGFPLGWPIAASACVFGSLCAFLASRTVLSGYVDRMVGRDHRFVALGQVLRHEGILYLTGIRFCPLPFSLSNGFLATIPSITPMSFAVSTALSSPKLLVHVFIGSRLAVLAEKGDSMTAGDKAVNYLSMIIGGVIGILVGLAIYRRTMARAAELQREEGGGSADALAAAEDGDAGYDDTDATLLDPEDAAAVMSDDDLSLWDTQGADSWGEDYHDDVADDVQKTKKQNGASD</sequence>
<keyword evidence="9 11" id="KW-0472">Membrane</keyword>
<feature type="region of interest" description="Disordered" evidence="10">
    <location>
        <begin position="1"/>
        <end position="135"/>
    </location>
</feature>
<comment type="subcellular location">
    <subcellularLocation>
        <location evidence="2">Golgi apparatus membrane</location>
        <topology evidence="2">Multi-pass membrane protein</topology>
    </subcellularLocation>
</comment>
<evidence type="ECO:0000256" key="9">
    <source>
        <dbReference type="ARBA" id="ARBA00023136"/>
    </source>
</evidence>
<feature type="domain" description="VTT" evidence="12">
    <location>
        <begin position="243"/>
        <end position="358"/>
    </location>
</feature>
<feature type="transmembrane region" description="Helical" evidence="11">
    <location>
        <begin position="258"/>
        <end position="282"/>
    </location>
</feature>
<dbReference type="Proteomes" id="UP001163105">
    <property type="component" value="Unassembled WGS sequence"/>
</dbReference>
<gene>
    <name evidence="13" type="ORF">O9K51_01045</name>
</gene>
<evidence type="ECO:0000259" key="12">
    <source>
        <dbReference type="Pfam" id="PF09335"/>
    </source>
</evidence>
<evidence type="ECO:0000256" key="2">
    <source>
        <dbReference type="ARBA" id="ARBA00004653"/>
    </source>
</evidence>
<evidence type="ECO:0000256" key="3">
    <source>
        <dbReference type="ARBA" id="ARBA00008640"/>
    </source>
</evidence>
<evidence type="ECO:0000256" key="4">
    <source>
        <dbReference type="ARBA" id="ARBA00013533"/>
    </source>
</evidence>
<feature type="transmembrane region" description="Helical" evidence="11">
    <location>
        <begin position="224"/>
        <end position="246"/>
    </location>
</feature>
<dbReference type="GO" id="GO:0000022">
    <property type="term" value="P:mitotic spindle elongation"/>
    <property type="evidence" value="ECO:0007669"/>
    <property type="project" value="TreeGrafter"/>
</dbReference>